<reference evidence="2 3" key="1">
    <citation type="submission" date="2016-05" db="EMBL/GenBank/DDBJ databases">
        <title>Genome Sequence of Pseudomonas citronellolis Strain SJTE-3, an Estrogens and Persistent Organic Pollutants degradation strain.</title>
        <authorList>
            <person name="Liang R."/>
        </authorList>
    </citation>
    <scope>NUCLEOTIDE SEQUENCE [LARGE SCALE GENOMIC DNA]</scope>
    <source>
        <strain evidence="2 3">SJTE-3</strain>
    </source>
</reference>
<keyword evidence="1" id="KW-1133">Transmembrane helix</keyword>
<accession>A0A1A9KLU7</accession>
<name>A0A1A9KLU7_9PSED</name>
<organism evidence="2 3">
    <name type="scientific">Pseudomonas citronellolis</name>
    <dbReference type="NCBI Taxonomy" id="53408"/>
    <lineage>
        <taxon>Bacteria</taxon>
        <taxon>Pseudomonadati</taxon>
        <taxon>Pseudomonadota</taxon>
        <taxon>Gammaproteobacteria</taxon>
        <taxon>Pseudomonadales</taxon>
        <taxon>Pseudomonadaceae</taxon>
        <taxon>Pseudomonas</taxon>
    </lineage>
</organism>
<proteinExistence type="predicted"/>
<gene>
    <name evidence="2" type="ORF">A9C11_15810</name>
</gene>
<dbReference type="EMBL" id="CP015878">
    <property type="protein sequence ID" value="ANI18488.1"/>
    <property type="molecule type" value="Genomic_DNA"/>
</dbReference>
<dbReference type="AlphaFoldDB" id="A0A1A9KLU7"/>
<protein>
    <submittedName>
        <fullName evidence="2">Uncharacterized protein</fullName>
    </submittedName>
</protein>
<keyword evidence="1" id="KW-0812">Transmembrane</keyword>
<dbReference type="Proteomes" id="UP000077748">
    <property type="component" value="Chromosome"/>
</dbReference>
<keyword evidence="1" id="KW-0472">Membrane</keyword>
<feature type="transmembrane region" description="Helical" evidence="1">
    <location>
        <begin position="103"/>
        <end position="122"/>
    </location>
</feature>
<evidence type="ECO:0000313" key="3">
    <source>
        <dbReference type="Proteomes" id="UP000077748"/>
    </source>
</evidence>
<evidence type="ECO:0000256" key="1">
    <source>
        <dbReference type="SAM" id="Phobius"/>
    </source>
</evidence>
<evidence type="ECO:0000313" key="2">
    <source>
        <dbReference type="EMBL" id="ANI18488.1"/>
    </source>
</evidence>
<sequence>MRHAALEVLMHRYGHPQERVIVPLGLPIGKRLSMQQGFWEYLRAFMDNGPWFDEQGRHSESDALIRSLMDIDSHGQPLSIFWEDVVERYKANKGRNFLEYSDVVGIVAAFFMAPTFAIRKFTYNIAKRRSRRQWPELVRERLRPDGPSTRLIDLEREQGLDV</sequence>